<accession>A0A2M4B1K0</accession>
<evidence type="ECO:0000256" key="2">
    <source>
        <dbReference type="SAM" id="SignalP"/>
    </source>
</evidence>
<dbReference type="AlphaFoldDB" id="A0A2M4B1K0"/>
<protein>
    <submittedName>
        <fullName evidence="3">Putative secreted protein</fullName>
    </submittedName>
</protein>
<proteinExistence type="predicted"/>
<feature type="region of interest" description="Disordered" evidence="1">
    <location>
        <begin position="65"/>
        <end position="87"/>
    </location>
</feature>
<feature type="chain" id="PRO_5014992708" evidence="2">
    <location>
        <begin position="27"/>
        <end position="248"/>
    </location>
</feature>
<name>A0A2M4B1K0_9DIPT</name>
<organism evidence="3">
    <name type="scientific">Anopheles triannulatus</name>
    <dbReference type="NCBI Taxonomy" id="58253"/>
    <lineage>
        <taxon>Eukaryota</taxon>
        <taxon>Metazoa</taxon>
        <taxon>Ecdysozoa</taxon>
        <taxon>Arthropoda</taxon>
        <taxon>Hexapoda</taxon>
        <taxon>Insecta</taxon>
        <taxon>Pterygota</taxon>
        <taxon>Neoptera</taxon>
        <taxon>Endopterygota</taxon>
        <taxon>Diptera</taxon>
        <taxon>Nematocera</taxon>
        <taxon>Culicoidea</taxon>
        <taxon>Culicidae</taxon>
        <taxon>Anophelinae</taxon>
        <taxon>Anopheles</taxon>
    </lineage>
</organism>
<evidence type="ECO:0000313" key="3">
    <source>
        <dbReference type="EMBL" id="MBW46842.1"/>
    </source>
</evidence>
<keyword evidence="2" id="KW-0732">Signal</keyword>
<sequence length="248" mass="27202">MMTMRTGMMTTMTRAMVLMMMTMTMAIMCTDPTNPESGRASVVRWVLVLAAEAAAGVREPLERQPAALVVDGPPDDGRRTKENRSNSSWNRSFRSRWRWARVAIRWTIGCSHRSRSSVACACARRVPVRRGASSSRSTVRLCPSFSPAASTRSWSPFAIRCYSAAMPACRTRSVARARRSCWPPTSCTIPACGTMRCCAANISTSRSSRPGPGASSARLSIMEMVSRMVTNMTSSICVTMEVANVQHT</sequence>
<feature type="signal peptide" evidence="2">
    <location>
        <begin position="1"/>
        <end position="26"/>
    </location>
</feature>
<reference evidence="3" key="1">
    <citation type="submission" date="2018-01" db="EMBL/GenBank/DDBJ databases">
        <title>An insight into the sialome of Amazonian anophelines.</title>
        <authorList>
            <person name="Ribeiro J.M."/>
            <person name="Scarpassa V."/>
            <person name="Calvo E."/>
        </authorList>
    </citation>
    <scope>NUCLEOTIDE SEQUENCE</scope>
    <source>
        <tissue evidence="3">Salivary glands</tissue>
    </source>
</reference>
<feature type="compositionally biased region" description="Basic and acidic residues" evidence="1">
    <location>
        <begin position="75"/>
        <end position="84"/>
    </location>
</feature>
<dbReference type="EMBL" id="GGFK01013521">
    <property type="protein sequence ID" value="MBW46842.1"/>
    <property type="molecule type" value="Transcribed_RNA"/>
</dbReference>
<evidence type="ECO:0000256" key="1">
    <source>
        <dbReference type="SAM" id="MobiDB-lite"/>
    </source>
</evidence>